<evidence type="ECO:0000313" key="1">
    <source>
        <dbReference type="EMBL" id="JAE12088.1"/>
    </source>
</evidence>
<proteinExistence type="predicted"/>
<sequence length="31" mass="3575">MKEKCILNVGLIGIIEFWQKLRCISPVISGW</sequence>
<protein>
    <submittedName>
        <fullName evidence="1">Uncharacterized protein</fullName>
    </submittedName>
</protein>
<reference evidence="1" key="1">
    <citation type="submission" date="2014-09" db="EMBL/GenBank/DDBJ databases">
        <authorList>
            <person name="Magalhaes I.L.F."/>
            <person name="Oliveira U."/>
            <person name="Santos F.R."/>
            <person name="Vidigal T.H.D.A."/>
            <person name="Brescovit A.D."/>
            <person name="Santos A.J."/>
        </authorList>
    </citation>
    <scope>NUCLEOTIDE SEQUENCE</scope>
    <source>
        <tissue evidence="1">Shoot tissue taken approximately 20 cm above the soil surface</tissue>
    </source>
</reference>
<organism evidence="1">
    <name type="scientific">Arundo donax</name>
    <name type="common">Giant reed</name>
    <name type="synonym">Donax arundinaceus</name>
    <dbReference type="NCBI Taxonomy" id="35708"/>
    <lineage>
        <taxon>Eukaryota</taxon>
        <taxon>Viridiplantae</taxon>
        <taxon>Streptophyta</taxon>
        <taxon>Embryophyta</taxon>
        <taxon>Tracheophyta</taxon>
        <taxon>Spermatophyta</taxon>
        <taxon>Magnoliopsida</taxon>
        <taxon>Liliopsida</taxon>
        <taxon>Poales</taxon>
        <taxon>Poaceae</taxon>
        <taxon>PACMAD clade</taxon>
        <taxon>Arundinoideae</taxon>
        <taxon>Arundineae</taxon>
        <taxon>Arundo</taxon>
    </lineage>
</organism>
<reference evidence="1" key="2">
    <citation type="journal article" date="2015" name="Data Brief">
        <title>Shoot transcriptome of the giant reed, Arundo donax.</title>
        <authorList>
            <person name="Barrero R.A."/>
            <person name="Guerrero F.D."/>
            <person name="Moolhuijzen P."/>
            <person name="Goolsby J.A."/>
            <person name="Tidwell J."/>
            <person name="Bellgard S.E."/>
            <person name="Bellgard M.I."/>
        </authorList>
    </citation>
    <scope>NUCLEOTIDE SEQUENCE</scope>
    <source>
        <tissue evidence="1">Shoot tissue taken approximately 20 cm above the soil surface</tissue>
    </source>
</reference>
<dbReference type="AlphaFoldDB" id="A0A0A9FUV8"/>
<dbReference type="EMBL" id="GBRH01185808">
    <property type="protein sequence ID" value="JAE12088.1"/>
    <property type="molecule type" value="Transcribed_RNA"/>
</dbReference>
<name>A0A0A9FUV8_ARUDO</name>
<accession>A0A0A9FUV8</accession>